<dbReference type="InterPro" id="IPR050481">
    <property type="entry name" value="UDP-glycosyltransf_plant"/>
</dbReference>
<sequence>MTKAAELVFIPTPAAGHLVPAVELAERLTDRDERLSITVLLIKPPYNDSRLSSSKPISSIPSSHPMIKFVHLPDDGFDFQENFLSMGEILKPQVREVVSKLIIVSRSSSDKSTLNEDSPPKFAGFVLDMFCTALIDVANEFGVPSYIFFPSGTAFLGVILNIQAFHDEQGLDPTDLNDSDAAEVALPSLVNPLPVNVLPIMFLQKNLLPTMLAMARRLREATGIIVNTFSELEPHTITSLADGKTPPAFHDEQGLDPTDLNDSDAAEVALPSLVNPLPVNVLPIMFLQKNLLPTMLAMARRLREATGIIVNTFSELEPHTITSLADGKTPPVYPVGPILNLRGNGYDDGGNDTSKFEEIIRWLDDQPPSSVVFLCFGSFGSFDEEQVKEIARALENIGLRFLWSLRKPPPQDKMRPATEYSNPQDVLPDGFLDRTAKVGKIIGWAPQVEVLAHPSIGGFVSHCGWNSTLESIWFGVPVGAWPLYAEQQLNAFELVVELGLAVEIRMDYRKDWFADAPFILTADEIERGIRNLMDPNSERTKVLHEISEKSKRALAEGGSSYISTGRLIQNIMDGICCEK</sequence>
<dbReference type="InterPro" id="IPR035595">
    <property type="entry name" value="UDP_glycos_trans_CS"/>
</dbReference>
<comment type="similarity">
    <text evidence="2 5">Belongs to the UDP-glycosyltransferase family.</text>
</comment>
<dbReference type="FunFam" id="3.40.50.2000:FF:000056">
    <property type="entry name" value="Glycosyltransferase"/>
    <property type="match status" value="1"/>
</dbReference>
<keyword evidence="5" id="KW-0328">Glycosyltransferase</keyword>
<evidence type="ECO:0000256" key="6">
    <source>
        <dbReference type="RuleBase" id="RU362057"/>
    </source>
</evidence>
<dbReference type="SUPFAM" id="SSF53756">
    <property type="entry name" value="UDP-Glycosyltransferase/glycogen phosphorylase"/>
    <property type="match status" value="2"/>
</dbReference>
<evidence type="ECO:0000313" key="7">
    <source>
        <dbReference type="EMBL" id="KAJ4828999.1"/>
    </source>
</evidence>
<keyword evidence="8" id="KW-1185">Reference proteome</keyword>
<evidence type="ECO:0000256" key="1">
    <source>
        <dbReference type="ARBA" id="ARBA00004935"/>
    </source>
</evidence>
<dbReference type="OrthoDB" id="5835829at2759"/>
<name>A0A9Q0FDW5_9ROSI</name>
<reference evidence="7" key="1">
    <citation type="submission" date="2022-02" db="EMBL/GenBank/DDBJ databases">
        <authorList>
            <person name="Henning P.M."/>
            <person name="McCubbin A.G."/>
            <person name="Shore J.S."/>
        </authorList>
    </citation>
    <scope>NUCLEOTIDE SEQUENCE</scope>
    <source>
        <strain evidence="7">F60SS</strain>
        <tissue evidence="7">Leaves</tissue>
    </source>
</reference>
<dbReference type="Gene3D" id="3.40.50.2000">
    <property type="entry name" value="Glycogen Phosphorylase B"/>
    <property type="match status" value="3"/>
</dbReference>
<comment type="caution">
    <text evidence="7">The sequence shown here is derived from an EMBL/GenBank/DDBJ whole genome shotgun (WGS) entry which is preliminary data.</text>
</comment>
<proteinExistence type="inferred from homology"/>
<comment type="pathway">
    <text evidence="1">Pigment biosynthesis; anthocyanin biosynthesis.</text>
</comment>
<keyword evidence="3 5" id="KW-0808">Transferase</keyword>
<dbReference type="PROSITE" id="PS00375">
    <property type="entry name" value="UDPGT"/>
    <property type="match status" value="1"/>
</dbReference>
<evidence type="ECO:0000313" key="8">
    <source>
        <dbReference type="Proteomes" id="UP001141552"/>
    </source>
</evidence>
<evidence type="ECO:0000256" key="2">
    <source>
        <dbReference type="ARBA" id="ARBA00009995"/>
    </source>
</evidence>
<comment type="catalytic activity">
    <reaction evidence="4">
        <text>an anthocyanidin + UDP-alpha-D-glucose + H(+) = an anthocyanidin 3-O-beta-D-glucoside + UDP</text>
        <dbReference type="Rhea" id="RHEA:20093"/>
        <dbReference type="ChEBI" id="CHEBI:15378"/>
        <dbReference type="ChEBI" id="CHEBI:16307"/>
        <dbReference type="ChEBI" id="CHEBI:58223"/>
        <dbReference type="ChEBI" id="CHEBI:58885"/>
        <dbReference type="ChEBI" id="CHEBI:143576"/>
        <dbReference type="EC" id="2.4.1.115"/>
    </reaction>
</comment>
<dbReference type="EMBL" id="JAKUCV010006018">
    <property type="protein sequence ID" value="KAJ4828999.1"/>
    <property type="molecule type" value="Genomic_DNA"/>
</dbReference>
<gene>
    <name evidence="7" type="ORF">Tsubulata_031730</name>
</gene>
<dbReference type="Pfam" id="PF00201">
    <property type="entry name" value="UDPGT"/>
    <property type="match status" value="1"/>
</dbReference>
<dbReference type="PANTHER" id="PTHR48048:SF45">
    <property type="entry name" value="GLYCOSYLTRANSFERASE"/>
    <property type="match status" value="1"/>
</dbReference>
<dbReference type="AlphaFoldDB" id="A0A9Q0FDW5"/>
<dbReference type="Proteomes" id="UP001141552">
    <property type="component" value="Unassembled WGS sequence"/>
</dbReference>
<evidence type="ECO:0000256" key="4">
    <source>
        <dbReference type="ARBA" id="ARBA00047606"/>
    </source>
</evidence>
<accession>A0A9Q0FDW5</accession>
<dbReference type="PANTHER" id="PTHR48048">
    <property type="entry name" value="GLYCOSYLTRANSFERASE"/>
    <property type="match status" value="1"/>
</dbReference>
<organism evidence="7 8">
    <name type="scientific">Turnera subulata</name>
    <dbReference type="NCBI Taxonomy" id="218843"/>
    <lineage>
        <taxon>Eukaryota</taxon>
        <taxon>Viridiplantae</taxon>
        <taxon>Streptophyta</taxon>
        <taxon>Embryophyta</taxon>
        <taxon>Tracheophyta</taxon>
        <taxon>Spermatophyta</taxon>
        <taxon>Magnoliopsida</taxon>
        <taxon>eudicotyledons</taxon>
        <taxon>Gunneridae</taxon>
        <taxon>Pentapetalae</taxon>
        <taxon>rosids</taxon>
        <taxon>fabids</taxon>
        <taxon>Malpighiales</taxon>
        <taxon>Passifloraceae</taxon>
        <taxon>Turnera</taxon>
    </lineage>
</organism>
<evidence type="ECO:0000256" key="3">
    <source>
        <dbReference type="ARBA" id="ARBA00022679"/>
    </source>
</evidence>
<protein>
    <recommendedName>
        <fullName evidence="6">Glycosyltransferase</fullName>
        <ecNumber evidence="6">2.4.1.-</ecNumber>
    </recommendedName>
</protein>
<dbReference type="CDD" id="cd03784">
    <property type="entry name" value="GT1_Gtf-like"/>
    <property type="match status" value="1"/>
</dbReference>
<dbReference type="EC" id="2.4.1.-" evidence="6"/>
<evidence type="ECO:0000256" key="5">
    <source>
        <dbReference type="RuleBase" id="RU003718"/>
    </source>
</evidence>
<reference evidence="7" key="2">
    <citation type="journal article" date="2023" name="Plants (Basel)">
        <title>Annotation of the Turnera subulata (Passifloraceae) Draft Genome Reveals the S-Locus Evolved after the Divergence of Turneroideae from Passifloroideae in a Stepwise Manner.</title>
        <authorList>
            <person name="Henning P.M."/>
            <person name="Roalson E.H."/>
            <person name="Mir W."/>
            <person name="McCubbin A.G."/>
            <person name="Shore J.S."/>
        </authorList>
    </citation>
    <scope>NUCLEOTIDE SEQUENCE</scope>
    <source>
        <strain evidence="7">F60SS</strain>
    </source>
</reference>
<dbReference type="InterPro" id="IPR002213">
    <property type="entry name" value="UDP_glucos_trans"/>
</dbReference>
<dbReference type="GO" id="GO:0047213">
    <property type="term" value="F:anthocyanidin 3-O-glucosyltransferase activity"/>
    <property type="evidence" value="ECO:0007669"/>
    <property type="project" value="UniProtKB-EC"/>
</dbReference>